<dbReference type="PATRIC" id="fig|1107881.3.peg.4664"/>
<protein>
    <submittedName>
        <fullName evidence="1">Uncharacterized protein</fullName>
    </submittedName>
</protein>
<name>H0G525_RHIML</name>
<sequence>MITTIAFSAFAIASGIWMSVRAVRDHRAAIAERRGLLDDAARHFPGARITHGADHFPILAGRLDDGRQVRVELVPDTLVCRRLPQLWLKLTLLETSPCARPKIGALARPTGAEFYSLVHEMPHLLIPPPSEAALLMRGDGNASRRQVERAAAMFAKLFADPTLKEAAITPRGVRLVRQAAQGQRGAHLLLRQAHFSITAIAPEVIRRTIAEAEALSGWLADDEPAYSLPPSAGAFPGSIQRFSDRECVVSKC</sequence>
<evidence type="ECO:0000313" key="2">
    <source>
        <dbReference type="Proteomes" id="UP000004038"/>
    </source>
</evidence>
<dbReference type="AlphaFoldDB" id="H0G525"/>
<organism evidence="1 2">
    <name type="scientific">Sinorhizobium meliloti CCNWSX0020</name>
    <dbReference type="NCBI Taxonomy" id="1107881"/>
    <lineage>
        <taxon>Bacteria</taxon>
        <taxon>Pseudomonadati</taxon>
        <taxon>Pseudomonadota</taxon>
        <taxon>Alphaproteobacteria</taxon>
        <taxon>Hyphomicrobiales</taxon>
        <taxon>Rhizobiaceae</taxon>
        <taxon>Sinorhizobium/Ensifer group</taxon>
        <taxon>Sinorhizobium</taxon>
    </lineage>
</organism>
<dbReference type="Proteomes" id="UP000004038">
    <property type="component" value="Unassembled WGS sequence"/>
</dbReference>
<dbReference type="EMBL" id="AGVV01000055">
    <property type="protein sequence ID" value="EHK75623.1"/>
    <property type="molecule type" value="Genomic_DNA"/>
</dbReference>
<reference evidence="1 2" key="1">
    <citation type="journal article" date="2012" name="J. Bacteriol.">
        <title>Draft Genome Sequence of Sinorhizobium meliloti CCNWSX0020, a Nitrogen-Fixing Symbiont with Copper Tolerance Capability Isolated from Lead-Zinc Mine Tailings.</title>
        <authorList>
            <person name="Li Z."/>
            <person name="Ma Z."/>
            <person name="Hao X."/>
            <person name="Wei G."/>
        </authorList>
    </citation>
    <scope>NUCLEOTIDE SEQUENCE [LARGE SCALE GENOMIC DNA]</scope>
    <source>
        <strain evidence="1 2">CCNWSX0020</strain>
    </source>
</reference>
<gene>
    <name evidence="1" type="ORF">SM0020_22907</name>
</gene>
<proteinExistence type="predicted"/>
<evidence type="ECO:0000313" key="1">
    <source>
        <dbReference type="EMBL" id="EHK75623.1"/>
    </source>
</evidence>
<accession>H0G525</accession>